<keyword evidence="6" id="KW-0175">Coiled coil</keyword>
<dbReference type="InterPro" id="IPR000159">
    <property type="entry name" value="RA_dom"/>
</dbReference>
<dbReference type="GO" id="GO:0000146">
    <property type="term" value="F:microfilament motor activity"/>
    <property type="evidence" value="ECO:0007669"/>
    <property type="project" value="InterPro"/>
</dbReference>
<evidence type="ECO:0000256" key="2">
    <source>
        <dbReference type="ARBA" id="ARBA00008314"/>
    </source>
</evidence>
<reference evidence="14" key="1">
    <citation type="submission" date="2022-12" db="EMBL/GenBank/DDBJ databases">
        <title>Genome assemblies of Blomia tropicalis.</title>
        <authorList>
            <person name="Cui Y."/>
        </authorList>
    </citation>
    <scope>NUCLEOTIDE SEQUENCE</scope>
    <source>
        <tissue evidence="14">Adult mites</tissue>
    </source>
</reference>
<evidence type="ECO:0000313" key="15">
    <source>
        <dbReference type="Proteomes" id="UP001142055"/>
    </source>
</evidence>
<accession>A0A9Q0RNQ7</accession>
<dbReference type="GO" id="GO:0009888">
    <property type="term" value="P:tissue development"/>
    <property type="evidence" value="ECO:0007669"/>
    <property type="project" value="UniProtKB-ARBA"/>
</dbReference>
<evidence type="ECO:0008006" key="16">
    <source>
        <dbReference type="Google" id="ProtNLM"/>
    </source>
</evidence>
<dbReference type="FunFam" id="1.20.58.530:FF:000005">
    <property type="entry name" value="unconventional myosin-IXa isoform X1"/>
    <property type="match status" value="1"/>
</dbReference>
<dbReference type="GO" id="GO:0035556">
    <property type="term" value="P:intracellular signal transduction"/>
    <property type="evidence" value="ECO:0007669"/>
    <property type="project" value="InterPro"/>
</dbReference>
<dbReference type="SUPFAM" id="SSF54236">
    <property type="entry name" value="Ubiquitin-like"/>
    <property type="match status" value="1"/>
</dbReference>
<evidence type="ECO:0000259" key="13">
    <source>
        <dbReference type="PROSITE" id="PS51456"/>
    </source>
</evidence>
<dbReference type="PRINTS" id="PR00193">
    <property type="entry name" value="MYOSINHEAVY"/>
</dbReference>
<dbReference type="GO" id="GO:0048513">
    <property type="term" value="P:animal organ development"/>
    <property type="evidence" value="ECO:0007669"/>
    <property type="project" value="UniProtKB-ARBA"/>
</dbReference>
<evidence type="ECO:0000256" key="5">
    <source>
        <dbReference type="ARBA" id="ARBA00022840"/>
    </source>
</evidence>
<evidence type="ECO:0000256" key="11">
    <source>
        <dbReference type="SAM" id="MobiDB-lite"/>
    </source>
</evidence>
<keyword evidence="15" id="KW-1185">Reference proteome</keyword>
<evidence type="ECO:0000256" key="7">
    <source>
        <dbReference type="ARBA" id="ARBA00023123"/>
    </source>
</evidence>
<dbReference type="Pfam" id="PF00063">
    <property type="entry name" value="Myosin_head"/>
    <property type="match status" value="1"/>
</dbReference>
<dbReference type="PROSITE" id="PS50200">
    <property type="entry name" value="RA"/>
    <property type="match status" value="1"/>
</dbReference>
<comment type="caution">
    <text evidence="10">Lacks conserved residue(s) required for the propagation of feature annotation.</text>
</comment>
<dbReference type="FunFam" id="1.10.10.820:FF:000001">
    <property type="entry name" value="Myosin heavy chain"/>
    <property type="match status" value="1"/>
</dbReference>
<dbReference type="Gene3D" id="3.10.20.90">
    <property type="entry name" value="Phosphatidylinositol 3-kinase Catalytic Subunit, Chain A, domain 1"/>
    <property type="match status" value="1"/>
</dbReference>
<keyword evidence="7 10" id="KW-0518">Myosin</keyword>
<dbReference type="EMBL" id="JAPWDV010000002">
    <property type="protein sequence ID" value="KAJ6220971.1"/>
    <property type="molecule type" value="Genomic_DNA"/>
</dbReference>
<feature type="domain" description="Ras-associating" evidence="12">
    <location>
        <begin position="3"/>
        <end position="107"/>
    </location>
</feature>
<dbReference type="GO" id="GO:0005884">
    <property type="term" value="C:actin filament"/>
    <property type="evidence" value="ECO:0007669"/>
    <property type="project" value="TreeGrafter"/>
</dbReference>
<evidence type="ECO:0000256" key="3">
    <source>
        <dbReference type="ARBA" id="ARBA00022490"/>
    </source>
</evidence>
<dbReference type="AlphaFoldDB" id="A0A9Q0RNQ7"/>
<dbReference type="Gene3D" id="1.10.10.820">
    <property type="match status" value="1"/>
</dbReference>
<dbReference type="GO" id="GO:0005096">
    <property type="term" value="F:GTPase activator activity"/>
    <property type="evidence" value="ECO:0007669"/>
    <property type="project" value="InterPro"/>
</dbReference>
<feature type="compositionally biased region" description="Low complexity" evidence="11">
    <location>
        <begin position="788"/>
        <end position="798"/>
    </location>
</feature>
<dbReference type="Pfam" id="PF00788">
    <property type="entry name" value="RA"/>
    <property type="match status" value="1"/>
</dbReference>
<dbReference type="Gene3D" id="3.40.850.10">
    <property type="entry name" value="Kinesin motor domain"/>
    <property type="match status" value="1"/>
</dbReference>
<dbReference type="InterPro" id="IPR046987">
    <property type="entry name" value="Myo9"/>
</dbReference>
<keyword evidence="9 10" id="KW-0009">Actin-binding</keyword>
<dbReference type="PANTHER" id="PTHR46184:SF5">
    <property type="entry name" value="UNCONVENTIONAL MYOSIN-IXA-LIKE"/>
    <property type="match status" value="1"/>
</dbReference>
<keyword evidence="5 10" id="KW-0067">ATP-binding</keyword>
<name>A0A9Q0RNQ7_BLOTA</name>
<protein>
    <recommendedName>
        <fullName evidence="16">Unconventional myosin-IXa</fullName>
    </recommendedName>
</protein>
<sequence length="873" mass="99286">MDERYVLQVYVGSLSRLYEALSIEASKTTTADEIVECICEKLTLNDGAGFYELAEVMGNQGGQDCKERRIGHHECPVALQLLWPKKSSDKNTGGHTDFKFCLRRKLMGNLWSLSMADSNDSQLIRDYFLRFLYQPRNCEYPDLCQLPDLTEQTLLENLKARFEKGHIYTYVGSILIAVNPFTFYPIYNPKYVQLYQNRRLGDLPPHIFAIADAAYQSMLRKRKNQCIVISGESGSGKTESTNLLLHHLTALSQKGTHGSGVEQTILGAGPVLEAFGNAKTKFNNNSSRFGKFIQVNYKENGAVHGALVQKYLLEKSRIVSQVKNERNYHVFYYLLDGLSNEEKDKLYLTKPSDYFYLNQSKCYTLEGVDERHEFTRLTQSMEMVGFSKQKQFLCFQVLSAVLHLGNVQFSKKSTYHSDETVMVKNPEEVTIISKLLNVKEETLTTALTCKRTKAAKGEMLVINYKLPDAIATRDAMAKCLYGALFDWIVMQVNHALLSKKDPREHKGNSIGVLDIFGFEDFGDHNNFEQFCINYANERLQYYFNQHVFKYEQEEYQREGISWRNIDFNDNTECLKLIEDKPDGLLYLLDDQCNFPCGSNETVLQKFTYHHNSNYLFEVPPCRGSAFTIKHYAGKVKYQIRDFREKNLDLMRPDIVSVLKVSQMAFVRELVCSDPLALFRWQILKAFFKAYFIFSKLRELSKVKRGLTDAYLIKEFSTTNRRRPSGNMSIGGSVNCSSLQLSRTISNDGGHRNLHQTSSSSSTTSNTSESVNECGQPFVGNDMCDQQHHQQQSSNSSASMNGPPGYRITKALLTRQALFATPGPMTHSPQCVHGALMRTASTNFSCPVHGTQAHLCSSEARLLSRANKILIIVL</sequence>
<evidence type="ECO:0000256" key="6">
    <source>
        <dbReference type="ARBA" id="ARBA00023054"/>
    </source>
</evidence>
<dbReference type="Proteomes" id="UP001142055">
    <property type="component" value="Chromosome 2"/>
</dbReference>
<dbReference type="GO" id="GO:0016459">
    <property type="term" value="C:myosin complex"/>
    <property type="evidence" value="ECO:0007669"/>
    <property type="project" value="UniProtKB-KW"/>
</dbReference>
<keyword evidence="3" id="KW-0963">Cytoplasm</keyword>
<feature type="binding site" evidence="10">
    <location>
        <begin position="231"/>
        <end position="238"/>
    </location>
    <ligand>
        <name>ATP</name>
        <dbReference type="ChEBI" id="CHEBI:30616"/>
    </ligand>
</feature>
<dbReference type="CDD" id="cd01779">
    <property type="entry name" value="RA_Myosin-IX"/>
    <property type="match status" value="1"/>
</dbReference>
<feature type="compositionally biased region" description="Low complexity" evidence="11">
    <location>
        <begin position="756"/>
        <end position="769"/>
    </location>
</feature>
<dbReference type="Gene3D" id="1.20.120.720">
    <property type="entry name" value="Myosin VI head, motor domain, U50 subdomain"/>
    <property type="match status" value="1"/>
</dbReference>
<organism evidence="14 15">
    <name type="scientific">Blomia tropicalis</name>
    <name type="common">Mite</name>
    <dbReference type="NCBI Taxonomy" id="40697"/>
    <lineage>
        <taxon>Eukaryota</taxon>
        <taxon>Metazoa</taxon>
        <taxon>Ecdysozoa</taxon>
        <taxon>Arthropoda</taxon>
        <taxon>Chelicerata</taxon>
        <taxon>Arachnida</taxon>
        <taxon>Acari</taxon>
        <taxon>Acariformes</taxon>
        <taxon>Sarcoptiformes</taxon>
        <taxon>Astigmata</taxon>
        <taxon>Glycyphagoidea</taxon>
        <taxon>Echimyopodidae</taxon>
        <taxon>Blomia</taxon>
    </lineage>
</organism>
<comment type="caution">
    <text evidence="14">The sequence shown here is derived from an EMBL/GenBank/DDBJ whole genome shotgun (WGS) entry which is preliminary data.</text>
</comment>
<dbReference type="InterPro" id="IPR029071">
    <property type="entry name" value="Ubiquitin-like_domsf"/>
</dbReference>
<dbReference type="GO" id="GO:0005524">
    <property type="term" value="F:ATP binding"/>
    <property type="evidence" value="ECO:0007669"/>
    <property type="project" value="UniProtKB-UniRule"/>
</dbReference>
<dbReference type="GO" id="GO:0048731">
    <property type="term" value="P:system development"/>
    <property type="evidence" value="ECO:0007669"/>
    <property type="project" value="UniProtKB-ARBA"/>
</dbReference>
<dbReference type="InterPro" id="IPR001609">
    <property type="entry name" value="Myosin_head_motor_dom-like"/>
</dbReference>
<dbReference type="GO" id="GO:0051015">
    <property type="term" value="F:actin filament binding"/>
    <property type="evidence" value="ECO:0007669"/>
    <property type="project" value="TreeGrafter"/>
</dbReference>
<comment type="subcellular location">
    <subcellularLocation>
        <location evidence="1">Cytoplasm</location>
    </subcellularLocation>
</comment>
<evidence type="ECO:0000313" key="14">
    <source>
        <dbReference type="EMBL" id="KAJ6220971.1"/>
    </source>
</evidence>
<dbReference type="SUPFAM" id="SSF52540">
    <property type="entry name" value="P-loop containing nucleoside triphosphate hydrolases"/>
    <property type="match status" value="1"/>
</dbReference>
<dbReference type="InterPro" id="IPR027417">
    <property type="entry name" value="P-loop_NTPase"/>
</dbReference>
<dbReference type="InterPro" id="IPR036961">
    <property type="entry name" value="Kinesin_motor_dom_sf"/>
</dbReference>
<evidence type="ECO:0000256" key="10">
    <source>
        <dbReference type="PROSITE-ProRule" id="PRU00782"/>
    </source>
</evidence>
<dbReference type="Gene3D" id="1.20.58.530">
    <property type="match status" value="1"/>
</dbReference>
<evidence type="ECO:0000256" key="8">
    <source>
        <dbReference type="ARBA" id="ARBA00023175"/>
    </source>
</evidence>
<dbReference type="PANTHER" id="PTHR46184">
    <property type="entry name" value="UNCONVENTIONAL MYOSIN-IXB-LIKE PROTEIN"/>
    <property type="match status" value="1"/>
</dbReference>
<feature type="domain" description="Myosin motor" evidence="13">
    <location>
        <begin position="138"/>
        <end position="873"/>
    </location>
</feature>
<dbReference type="SMART" id="SM00242">
    <property type="entry name" value="MYSc"/>
    <property type="match status" value="1"/>
</dbReference>
<evidence type="ECO:0000259" key="12">
    <source>
        <dbReference type="PROSITE" id="PS50200"/>
    </source>
</evidence>
<comment type="similarity">
    <text evidence="2 10">Belongs to the TRAFAC class myosin-kinesin ATPase superfamily. Myosin family.</text>
</comment>
<dbReference type="PROSITE" id="PS51456">
    <property type="entry name" value="MYOSIN_MOTOR"/>
    <property type="match status" value="1"/>
</dbReference>
<gene>
    <name evidence="14" type="ORF">RDWZM_006783</name>
</gene>
<keyword evidence="4 10" id="KW-0547">Nucleotide-binding</keyword>
<proteinExistence type="inferred from homology"/>
<keyword evidence="8 10" id="KW-0505">Motor protein</keyword>
<dbReference type="GO" id="GO:0005737">
    <property type="term" value="C:cytoplasm"/>
    <property type="evidence" value="ECO:0007669"/>
    <property type="project" value="UniProtKB-SubCell"/>
</dbReference>
<evidence type="ECO:0000256" key="1">
    <source>
        <dbReference type="ARBA" id="ARBA00004496"/>
    </source>
</evidence>
<dbReference type="SMART" id="SM00314">
    <property type="entry name" value="RA"/>
    <property type="match status" value="1"/>
</dbReference>
<evidence type="ECO:0000256" key="4">
    <source>
        <dbReference type="ARBA" id="ARBA00022741"/>
    </source>
</evidence>
<feature type="region of interest" description="Disordered" evidence="11">
    <location>
        <begin position="745"/>
        <end position="805"/>
    </location>
</feature>
<evidence type="ECO:0000256" key="9">
    <source>
        <dbReference type="ARBA" id="ARBA00023203"/>
    </source>
</evidence>
<dbReference type="OMA" id="MERINDY"/>